<keyword evidence="4" id="KW-1185">Reference proteome</keyword>
<dbReference type="InterPro" id="IPR050839">
    <property type="entry name" value="Rho-assoc_Ser/Thr_Kinase"/>
</dbReference>
<feature type="non-terminal residue" evidence="3">
    <location>
        <position position="1"/>
    </location>
</feature>
<comment type="caution">
    <text evidence="3">The sequence shown here is derived from an EMBL/GenBank/DDBJ whole genome shotgun (WGS) entry which is preliminary data.</text>
</comment>
<evidence type="ECO:0000313" key="4">
    <source>
        <dbReference type="Proteomes" id="UP001352852"/>
    </source>
</evidence>
<dbReference type="EMBL" id="JAHUTJ010076999">
    <property type="protein sequence ID" value="MED6294971.1"/>
    <property type="molecule type" value="Genomic_DNA"/>
</dbReference>
<dbReference type="PANTHER" id="PTHR22988:SF28">
    <property type="entry name" value="RHO-ASSOCIATED PROTEIN KINASE 2"/>
    <property type="match status" value="1"/>
</dbReference>
<dbReference type="GO" id="GO:0016301">
    <property type="term" value="F:kinase activity"/>
    <property type="evidence" value="ECO:0007669"/>
    <property type="project" value="UniProtKB-KW"/>
</dbReference>
<reference evidence="3 4" key="1">
    <citation type="submission" date="2021-06" db="EMBL/GenBank/DDBJ databases">
        <authorList>
            <person name="Palmer J.M."/>
        </authorList>
    </citation>
    <scope>NUCLEOTIDE SEQUENCE [LARGE SCALE GENOMIC DNA]</scope>
    <source>
        <strain evidence="3 4">CL_MEX2019</strain>
        <tissue evidence="3">Muscle</tissue>
    </source>
</reference>
<dbReference type="Gene3D" id="3.30.200.20">
    <property type="entry name" value="Phosphorylase Kinase, domain 1"/>
    <property type="match status" value="1"/>
</dbReference>
<keyword evidence="2 3" id="KW-0808">Transferase</keyword>
<evidence type="ECO:0000313" key="3">
    <source>
        <dbReference type="EMBL" id="MED6294971.1"/>
    </source>
</evidence>
<organism evidence="3 4">
    <name type="scientific">Characodon lateralis</name>
    <dbReference type="NCBI Taxonomy" id="208331"/>
    <lineage>
        <taxon>Eukaryota</taxon>
        <taxon>Metazoa</taxon>
        <taxon>Chordata</taxon>
        <taxon>Craniata</taxon>
        <taxon>Vertebrata</taxon>
        <taxon>Euteleostomi</taxon>
        <taxon>Actinopterygii</taxon>
        <taxon>Neopterygii</taxon>
        <taxon>Teleostei</taxon>
        <taxon>Neoteleostei</taxon>
        <taxon>Acanthomorphata</taxon>
        <taxon>Ovalentaria</taxon>
        <taxon>Atherinomorphae</taxon>
        <taxon>Cyprinodontiformes</taxon>
        <taxon>Goodeidae</taxon>
        <taxon>Characodon</taxon>
    </lineage>
</organism>
<dbReference type="PANTHER" id="PTHR22988">
    <property type="entry name" value="MYOTONIC DYSTROPHY S/T KINASE-RELATED"/>
    <property type="match status" value="1"/>
</dbReference>
<name>A0ABU7F6Q4_9TELE</name>
<evidence type="ECO:0000256" key="1">
    <source>
        <dbReference type="ARBA" id="ARBA00022527"/>
    </source>
</evidence>
<keyword evidence="1" id="KW-0723">Serine/threonine-protein kinase</keyword>
<proteinExistence type="predicted"/>
<gene>
    <name evidence="3" type="primary">ROCK2_3</name>
    <name evidence="3" type="ORF">CHARACLAT_026553</name>
</gene>
<protein>
    <submittedName>
        <fullName evidence="3">Rho-associated protein kinase 2</fullName>
    </submittedName>
</protein>
<accession>A0ABU7F6Q4</accession>
<keyword evidence="2 3" id="KW-0418">Kinase</keyword>
<evidence type="ECO:0000256" key="2">
    <source>
        <dbReference type="ARBA" id="ARBA00022777"/>
    </source>
</evidence>
<dbReference type="Proteomes" id="UP001352852">
    <property type="component" value="Unassembled WGS sequence"/>
</dbReference>
<sequence>DSINALVLDLDYPALRKNKNIETFLNRYENVIGELRDLQMKSEDFEKVKIIGRGAFGEVQLVSIDLLNTWTEVFYFTVSCSQSRQW</sequence>